<organism evidence="1 2">
    <name type="scientific">Salinigranum rubrum</name>
    <dbReference type="NCBI Taxonomy" id="755307"/>
    <lineage>
        <taxon>Archaea</taxon>
        <taxon>Methanobacteriati</taxon>
        <taxon>Methanobacteriota</taxon>
        <taxon>Stenosarchaea group</taxon>
        <taxon>Halobacteria</taxon>
        <taxon>Halobacteriales</taxon>
        <taxon>Haloferacaceae</taxon>
        <taxon>Salinigranum</taxon>
    </lineage>
</organism>
<protein>
    <submittedName>
        <fullName evidence="1">Uncharacterized protein</fullName>
    </submittedName>
</protein>
<dbReference type="AlphaFoldDB" id="A0A2I8VIA2"/>
<evidence type="ECO:0000313" key="1">
    <source>
        <dbReference type="EMBL" id="AUV81658.1"/>
    </source>
</evidence>
<reference evidence="1 2" key="1">
    <citation type="submission" date="2018-01" db="EMBL/GenBank/DDBJ databases">
        <title>Complete genome sequence of Salinigranum rubrum GX10T, an extremely halophilic archaeon isolated from a marine solar saltern.</title>
        <authorList>
            <person name="Han S."/>
        </authorList>
    </citation>
    <scope>NUCLEOTIDE SEQUENCE [LARGE SCALE GENOMIC DNA]</scope>
    <source>
        <strain evidence="1 2">GX10</strain>
    </source>
</reference>
<dbReference type="GeneID" id="35592089"/>
<accession>A0A2I8VIA2</accession>
<evidence type="ECO:0000313" key="2">
    <source>
        <dbReference type="Proteomes" id="UP000236584"/>
    </source>
</evidence>
<dbReference type="Proteomes" id="UP000236584">
    <property type="component" value="Chromosome"/>
</dbReference>
<dbReference type="Pfam" id="PF20358">
    <property type="entry name" value="DUF6653"/>
    <property type="match status" value="1"/>
</dbReference>
<sequence>MVSDQPSLPTRLRATFWERHANPWSAGTRFLTMPALLYAIYTRDRRLLLATLGFAVVNPVVFPKPETTDSWLSRIVLAEREWLGEGKGTMGLGYPNVLNLLNGPATLLALWTAWKQKTVATVLSCVVAMGLKVWWVDAIARRTEAGRTGRWPETLERESH</sequence>
<proteinExistence type="predicted"/>
<dbReference type="OrthoDB" id="333419at2157"/>
<dbReference type="InterPro" id="IPR046595">
    <property type="entry name" value="DUF6653"/>
</dbReference>
<dbReference type="KEGG" id="srub:C2R22_08325"/>
<dbReference type="RefSeq" id="WP_103425346.1">
    <property type="nucleotide sequence ID" value="NZ_CP026309.1"/>
</dbReference>
<dbReference type="EMBL" id="CP026309">
    <property type="protein sequence ID" value="AUV81658.1"/>
    <property type="molecule type" value="Genomic_DNA"/>
</dbReference>
<gene>
    <name evidence="1" type="ORF">C2R22_08325</name>
</gene>
<keyword evidence="2" id="KW-1185">Reference proteome</keyword>
<name>A0A2I8VIA2_9EURY</name>